<organism evidence="1">
    <name type="scientific">Rhipicephalus appendiculatus</name>
    <name type="common">Brown ear tick</name>
    <dbReference type="NCBI Taxonomy" id="34631"/>
    <lineage>
        <taxon>Eukaryota</taxon>
        <taxon>Metazoa</taxon>
        <taxon>Ecdysozoa</taxon>
        <taxon>Arthropoda</taxon>
        <taxon>Chelicerata</taxon>
        <taxon>Arachnida</taxon>
        <taxon>Acari</taxon>
        <taxon>Parasitiformes</taxon>
        <taxon>Ixodida</taxon>
        <taxon>Ixodoidea</taxon>
        <taxon>Ixodidae</taxon>
        <taxon>Rhipicephalinae</taxon>
        <taxon>Rhipicephalus</taxon>
        <taxon>Rhipicephalus</taxon>
    </lineage>
</organism>
<dbReference type="AlphaFoldDB" id="A0A131Z7B4"/>
<dbReference type="EMBL" id="GEDV01001308">
    <property type="protein sequence ID" value="JAP87249.1"/>
    <property type="molecule type" value="Transcribed_RNA"/>
</dbReference>
<evidence type="ECO:0000313" key="1">
    <source>
        <dbReference type="EMBL" id="JAP87249.1"/>
    </source>
</evidence>
<sequence length="97" mass="10878">DVIGHLTTRIKSGKLTTDPHKVHPPFAMFSSKVPAFFFALVLIMAITEASPYWEYEYEQCPTEGEPCVTEDDCRSPHCSCMPGRHVGRDGVRVDYCA</sequence>
<proteinExistence type="predicted"/>
<feature type="non-terminal residue" evidence="1">
    <location>
        <position position="1"/>
    </location>
</feature>
<accession>A0A131Z7B4</accession>
<name>A0A131Z7B4_RHIAP</name>
<reference evidence="1" key="1">
    <citation type="journal article" date="2016" name="Ticks Tick Borne Dis.">
        <title>De novo assembly and annotation of the salivary gland transcriptome of Rhipicephalus appendiculatus male and female ticks during blood feeding.</title>
        <authorList>
            <person name="de Castro M.H."/>
            <person name="de Klerk D."/>
            <person name="Pienaar R."/>
            <person name="Latif A.A."/>
            <person name="Rees D.J."/>
            <person name="Mans B.J."/>
        </authorList>
    </citation>
    <scope>NUCLEOTIDE SEQUENCE</scope>
    <source>
        <tissue evidence="1">Salivary glands</tissue>
    </source>
</reference>
<protein>
    <submittedName>
        <fullName evidence="1">Uncharacterized protein</fullName>
    </submittedName>
</protein>